<dbReference type="EMBL" id="CM009292">
    <property type="protein sequence ID" value="KAI9397371.1"/>
    <property type="molecule type" value="Genomic_DNA"/>
</dbReference>
<evidence type="ECO:0000313" key="1">
    <source>
        <dbReference type="EMBL" id="KAI9397371.1"/>
    </source>
</evidence>
<sequence length="96" mass="11152">MINRLFLSDETWCTDDSKLQEEAIQFYKNLFCSEVTVTTLFMESVSLLKLSPQGISNLEKPVSNEDVYATSFKSPGKDGFQTFFFKKYWNVVRDDI</sequence>
<keyword evidence="2" id="KW-1185">Reference proteome</keyword>
<accession>A0ACC0T7R2</accession>
<protein>
    <submittedName>
        <fullName evidence="1">Uncharacterized protein</fullName>
    </submittedName>
</protein>
<reference evidence="1 2" key="1">
    <citation type="journal article" date="2006" name="Science">
        <title>The genome of black cottonwood, Populus trichocarpa (Torr. &amp; Gray).</title>
        <authorList>
            <person name="Tuskan G.A."/>
            <person name="Difazio S."/>
            <person name="Jansson S."/>
            <person name="Bohlmann J."/>
            <person name="Grigoriev I."/>
            <person name="Hellsten U."/>
            <person name="Putnam N."/>
            <person name="Ralph S."/>
            <person name="Rombauts S."/>
            <person name="Salamov A."/>
            <person name="Schein J."/>
            <person name="Sterck L."/>
            <person name="Aerts A."/>
            <person name="Bhalerao R.R."/>
            <person name="Bhalerao R.P."/>
            <person name="Blaudez D."/>
            <person name="Boerjan W."/>
            <person name="Brun A."/>
            <person name="Brunner A."/>
            <person name="Busov V."/>
            <person name="Campbell M."/>
            <person name="Carlson J."/>
            <person name="Chalot M."/>
            <person name="Chapman J."/>
            <person name="Chen G.L."/>
            <person name="Cooper D."/>
            <person name="Coutinho P.M."/>
            <person name="Couturier J."/>
            <person name="Covert S."/>
            <person name="Cronk Q."/>
            <person name="Cunningham R."/>
            <person name="Davis J."/>
            <person name="Degroeve S."/>
            <person name="Dejardin A."/>
            <person name="Depamphilis C."/>
            <person name="Detter J."/>
            <person name="Dirks B."/>
            <person name="Dubchak I."/>
            <person name="Duplessis S."/>
            <person name="Ehlting J."/>
            <person name="Ellis B."/>
            <person name="Gendler K."/>
            <person name="Goodstein D."/>
            <person name="Gribskov M."/>
            <person name="Grimwood J."/>
            <person name="Groover A."/>
            <person name="Gunter L."/>
            <person name="Hamberger B."/>
            <person name="Heinze B."/>
            <person name="Helariutta Y."/>
            <person name="Henrissat B."/>
            <person name="Holligan D."/>
            <person name="Holt R."/>
            <person name="Huang W."/>
            <person name="Islam-Faridi N."/>
            <person name="Jones S."/>
            <person name="Jones-Rhoades M."/>
            <person name="Jorgensen R."/>
            <person name="Joshi C."/>
            <person name="Kangasjarvi J."/>
            <person name="Karlsson J."/>
            <person name="Kelleher C."/>
            <person name="Kirkpatrick R."/>
            <person name="Kirst M."/>
            <person name="Kohler A."/>
            <person name="Kalluri U."/>
            <person name="Larimer F."/>
            <person name="Leebens-Mack J."/>
            <person name="Leple J.C."/>
            <person name="Locascio P."/>
            <person name="Lou Y."/>
            <person name="Lucas S."/>
            <person name="Martin F."/>
            <person name="Montanini B."/>
            <person name="Napoli C."/>
            <person name="Nelson D.R."/>
            <person name="Nelson C."/>
            <person name="Nieminen K."/>
            <person name="Nilsson O."/>
            <person name="Pereda V."/>
            <person name="Peter G."/>
            <person name="Philippe R."/>
            <person name="Pilate G."/>
            <person name="Poliakov A."/>
            <person name="Razumovskaya J."/>
            <person name="Richardson P."/>
            <person name="Rinaldi C."/>
            <person name="Ritland K."/>
            <person name="Rouze P."/>
            <person name="Ryaboy D."/>
            <person name="Schmutz J."/>
            <person name="Schrader J."/>
            <person name="Segerman B."/>
            <person name="Shin H."/>
            <person name="Siddiqui A."/>
            <person name="Sterky F."/>
            <person name="Terry A."/>
            <person name="Tsai C.J."/>
            <person name="Uberbacher E."/>
            <person name="Unneberg P."/>
            <person name="Vahala J."/>
            <person name="Wall K."/>
            <person name="Wessler S."/>
            <person name="Yang G."/>
            <person name="Yin T."/>
            <person name="Douglas C."/>
            <person name="Marra M."/>
            <person name="Sandberg G."/>
            <person name="Van de Peer Y."/>
            <person name="Rokhsar D."/>
        </authorList>
    </citation>
    <scope>NUCLEOTIDE SEQUENCE [LARGE SCALE GENOMIC DNA]</scope>
    <source>
        <strain evidence="2">cv. Nisqually</strain>
    </source>
</reference>
<proteinExistence type="predicted"/>
<organism evidence="1 2">
    <name type="scientific">Populus trichocarpa</name>
    <name type="common">Western balsam poplar</name>
    <name type="synonym">Populus balsamifera subsp. trichocarpa</name>
    <dbReference type="NCBI Taxonomy" id="3694"/>
    <lineage>
        <taxon>Eukaryota</taxon>
        <taxon>Viridiplantae</taxon>
        <taxon>Streptophyta</taxon>
        <taxon>Embryophyta</taxon>
        <taxon>Tracheophyta</taxon>
        <taxon>Spermatophyta</taxon>
        <taxon>Magnoliopsida</taxon>
        <taxon>eudicotyledons</taxon>
        <taxon>Gunneridae</taxon>
        <taxon>Pentapetalae</taxon>
        <taxon>rosids</taxon>
        <taxon>fabids</taxon>
        <taxon>Malpighiales</taxon>
        <taxon>Salicaceae</taxon>
        <taxon>Saliceae</taxon>
        <taxon>Populus</taxon>
    </lineage>
</organism>
<gene>
    <name evidence="1" type="ORF">POPTR_003G016275v4</name>
</gene>
<name>A0ACC0T7R2_POPTR</name>
<comment type="caution">
    <text evidence="1">The sequence shown here is derived from an EMBL/GenBank/DDBJ whole genome shotgun (WGS) entry which is preliminary data.</text>
</comment>
<evidence type="ECO:0000313" key="2">
    <source>
        <dbReference type="Proteomes" id="UP000006729"/>
    </source>
</evidence>
<dbReference type="Proteomes" id="UP000006729">
    <property type="component" value="Chromosome 3"/>
</dbReference>